<dbReference type="InterPro" id="IPR036673">
    <property type="entry name" value="Cyanovirin-N_sf"/>
</dbReference>
<keyword evidence="3" id="KW-1185">Reference proteome</keyword>
<protein>
    <recommendedName>
        <fullName evidence="1">Cyanovirin-N domain-containing protein</fullName>
    </recommendedName>
</protein>
<evidence type="ECO:0000313" key="2">
    <source>
        <dbReference type="EMBL" id="KAB8279757.1"/>
    </source>
</evidence>
<dbReference type="Gene3D" id="2.30.60.10">
    <property type="entry name" value="Cyanovirin-N"/>
    <property type="match status" value="1"/>
</dbReference>
<accession>A0A5N6JPP2</accession>
<dbReference type="AlphaFoldDB" id="A0A5N6JPP2"/>
<dbReference type="InterPro" id="IPR011058">
    <property type="entry name" value="Cyanovirin-N"/>
</dbReference>
<evidence type="ECO:0000313" key="3">
    <source>
        <dbReference type="Proteomes" id="UP000326289"/>
    </source>
</evidence>
<gene>
    <name evidence="2" type="ORF">BDV30DRAFT_202079</name>
</gene>
<dbReference type="Proteomes" id="UP000326289">
    <property type="component" value="Unassembled WGS sequence"/>
</dbReference>
<reference evidence="2 3" key="1">
    <citation type="submission" date="2019-04" db="EMBL/GenBank/DDBJ databases">
        <title>Fungal friends and foes A comparative genomics study of 23 Aspergillus species from section Flavi.</title>
        <authorList>
            <consortium name="DOE Joint Genome Institute"/>
            <person name="Kjaerbolling I."/>
            <person name="Vesth T.C."/>
            <person name="Frisvad J.C."/>
            <person name="Nybo J.L."/>
            <person name="Theobald S."/>
            <person name="Kildgaard S."/>
            <person name="Petersen T.I."/>
            <person name="Kuo A."/>
            <person name="Sato A."/>
            <person name="Lyhne E.K."/>
            <person name="Kogle M.E."/>
            <person name="Wiebenga A."/>
            <person name="Kun R.S."/>
            <person name="Lubbers R.J."/>
            <person name="Makela M.R."/>
            <person name="Barry K."/>
            <person name="Chovatia M."/>
            <person name="Clum A."/>
            <person name="Daum C."/>
            <person name="Haridas S."/>
            <person name="He G."/>
            <person name="LaButti K."/>
            <person name="Lipzen A."/>
            <person name="Mondo S."/>
            <person name="Pangilinan J."/>
            <person name="Riley R."/>
            <person name="Salamov A."/>
            <person name="Simmons B.A."/>
            <person name="Magnuson J.K."/>
            <person name="Henrissat B."/>
            <person name="Mortensen U.H."/>
            <person name="Larsen T.O."/>
            <person name="De vries R.P."/>
            <person name="Grigoriev I.V."/>
            <person name="Machida M."/>
            <person name="Baker S.E."/>
            <person name="Andersen M.R."/>
        </authorList>
    </citation>
    <scope>NUCLEOTIDE SEQUENCE [LARGE SCALE GENOMIC DNA]</scope>
    <source>
        <strain evidence="2 3">CBS 117635</strain>
    </source>
</reference>
<dbReference type="SMART" id="SM01111">
    <property type="entry name" value="CVNH"/>
    <property type="match status" value="1"/>
</dbReference>
<dbReference type="Pfam" id="PF08881">
    <property type="entry name" value="CVNH"/>
    <property type="match status" value="1"/>
</dbReference>
<organism evidence="2 3">
    <name type="scientific">Aspergillus minisclerotigenes</name>
    <dbReference type="NCBI Taxonomy" id="656917"/>
    <lineage>
        <taxon>Eukaryota</taxon>
        <taxon>Fungi</taxon>
        <taxon>Dikarya</taxon>
        <taxon>Ascomycota</taxon>
        <taxon>Pezizomycotina</taxon>
        <taxon>Eurotiomycetes</taxon>
        <taxon>Eurotiomycetidae</taxon>
        <taxon>Eurotiales</taxon>
        <taxon>Aspergillaceae</taxon>
        <taxon>Aspergillus</taxon>
        <taxon>Aspergillus subgen. Circumdati</taxon>
    </lineage>
</organism>
<dbReference type="SUPFAM" id="SSF51322">
    <property type="entry name" value="Cyanovirin-N"/>
    <property type="match status" value="1"/>
</dbReference>
<sequence length="174" mass="19357">MDTLYGVEAYRSSSSLPSVYSKIHTMRLLLPFIVLPLAALATPFGEPDKPVDPKAGNFSFSCRDIKLDGKPKDDAKPGGALHHLVATCTAGDGTEITSKLDLNHCYSLFKSQNNGNGFAYYSKCSIWQPRRYPQLDCERANGPDAFQITRFRLDDIIENDHGSLKCFDHKGERI</sequence>
<proteinExistence type="predicted"/>
<evidence type="ECO:0000259" key="1">
    <source>
        <dbReference type="SMART" id="SM01111"/>
    </source>
</evidence>
<feature type="domain" description="Cyanovirin-N" evidence="1">
    <location>
        <begin position="57"/>
        <end position="166"/>
    </location>
</feature>
<dbReference type="EMBL" id="ML732764">
    <property type="protein sequence ID" value="KAB8279757.1"/>
    <property type="molecule type" value="Genomic_DNA"/>
</dbReference>
<name>A0A5N6JPP2_9EURO</name>